<dbReference type="Pfam" id="PF13302">
    <property type="entry name" value="Acetyltransf_3"/>
    <property type="match status" value="1"/>
</dbReference>
<dbReference type="SUPFAM" id="SSF55729">
    <property type="entry name" value="Acyl-CoA N-acyltransferases (Nat)"/>
    <property type="match status" value="1"/>
</dbReference>
<feature type="domain" description="N-acetyltransferase" evidence="1">
    <location>
        <begin position="3"/>
        <end position="142"/>
    </location>
</feature>
<dbReference type="Gene3D" id="3.40.630.30">
    <property type="match status" value="1"/>
</dbReference>
<reference evidence="2 3" key="1">
    <citation type="submission" date="2023-06" db="EMBL/GenBank/DDBJ databases">
        <title>Novel species in genus Planococcus.</title>
        <authorList>
            <person name="Ning S."/>
        </authorList>
    </citation>
    <scope>NUCLEOTIDE SEQUENCE [LARGE SCALE GENOMIC DNA]</scope>
    <source>
        <strain evidence="2 3">N028</strain>
    </source>
</reference>
<protein>
    <submittedName>
        <fullName evidence="2">GNAT family N-acetyltransferase</fullName>
    </submittedName>
</protein>
<gene>
    <name evidence="2" type="ORF">QWY14_13080</name>
</gene>
<keyword evidence="3" id="KW-1185">Reference proteome</keyword>
<dbReference type="Proteomes" id="UP001172055">
    <property type="component" value="Unassembled WGS sequence"/>
</dbReference>
<dbReference type="InterPro" id="IPR000182">
    <property type="entry name" value="GNAT_dom"/>
</dbReference>
<dbReference type="EMBL" id="JAUJWV010000002">
    <property type="protein sequence ID" value="MDN7242740.1"/>
    <property type="molecule type" value="Genomic_DNA"/>
</dbReference>
<evidence type="ECO:0000313" key="3">
    <source>
        <dbReference type="Proteomes" id="UP001172055"/>
    </source>
</evidence>
<evidence type="ECO:0000313" key="2">
    <source>
        <dbReference type="EMBL" id="MDN7242740.1"/>
    </source>
</evidence>
<sequence length="308" mass="35830">MEHLIRSLTMEDLPYLEAMETGIEDDYVKRIFKRLVTAEGNRLYGLFLGDQLASVCGYTIFADWYAMLGRIRSDVRFRGNDLATQLTVYVRDEAFKIPNIQWVGANTQEENTAARRVLEKTGFSEYLPLYGATTKDVSKFAANTSPWAEVHDLERKKAWIDRLYIQTGNIFPYECYYLFPASAELFSDEKLAEWAFYENEAKDRVLITKKDFKKYDYLQAIYPWNDFMEQKGLWETITADYKTVVSEAKEDAYIWMDLTKEQAQSLPEGHGFKLPSPWVLYGVWRKERAAKDPEFAASTPLCKTKNKS</sequence>
<evidence type="ECO:0000259" key="1">
    <source>
        <dbReference type="PROSITE" id="PS51186"/>
    </source>
</evidence>
<dbReference type="InterPro" id="IPR016181">
    <property type="entry name" value="Acyl_CoA_acyltransferase"/>
</dbReference>
<name>A0ABT8N4C4_9BACL</name>
<proteinExistence type="predicted"/>
<dbReference type="PROSITE" id="PS51186">
    <property type="entry name" value="GNAT"/>
    <property type="match status" value="1"/>
</dbReference>
<comment type="caution">
    <text evidence="2">The sequence shown here is derived from an EMBL/GenBank/DDBJ whole genome shotgun (WGS) entry which is preliminary data.</text>
</comment>
<accession>A0ABT8N4C4</accession>
<organism evidence="2 3">
    <name type="scientific">Planococcus shixiaomingii</name>
    <dbReference type="NCBI Taxonomy" id="3058393"/>
    <lineage>
        <taxon>Bacteria</taxon>
        <taxon>Bacillati</taxon>
        <taxon>Bacillota</taxon>
        <taxon>Bacilli</taxon>
        <taxon>Bacillales</taxon>
        <taxon>Caryophanaceae</taxon>
        <taxon>Planococcus</taxon>
    </lineage>
</organism>
<dbReference type="RefSeq" id="WP_301724296.1">
    <property type="nucleotide sequence ID" value="NZ_JAUJWV010000002.1"/>
</dbReference>